<evidence type="ECO:0000313" key="2">
    <source>
        <dbReference type="EMBL" id="MBO8203144.1"/>
    </source>
</evidence>
<proteinExistence type="predicted"/>
<dbReference type="Pfam" id="PF12083">
    <property type="entry name" value="DUF3560"/>
    <property type="match status" value="1"/>
</dbReference>
<name>A0ABS3Y644_9ACTN</name>
<dbReference type="Proteomes" id="UP000721954">
    <property type="component" value="Unassembled WGS sequence"/>
</dbReference>
<feature type="region of interest" description="Disordered" evidence="1">
    <location>
        <begin position="164"/>
        <end position="186"/>
    </location>
</feature>
<organism evidence="2 3">
    <name type="scientific">Streptomyces smyrnaeus</name>
    <dbReference type="NCBI Taxonomy" id="1387713"/>
    <lineage>
        <taxon>Bacteria</taxon>
        <taxon>Bacillati</taxon>
        <taxon>Actinomycetota</taxon>
        <taxon>Actinomycetes</taxon>
        <taxon>Kitasatosporales</taxon>
        <taxon>Streptomycetaceae</taxon>
        <taxon>Streptomyces</taxon>
    </lineage>
</organism>
<evidence type="ECO:0000256" key="1">
    <source>
        <dbReference type="SAM" id="MobiDB-lite"/>
    </source>
</evidence>
<sequence length="186" mass="21098">MASMPPPRRDTPEQRYADKLQNRAEALAKQADEQSERASGMYGRFAGGQPLLVGHHSYRSALRDRDRADNATRRAIELRGQAREAQWKADKAQAKADITARTVERTGPWQPSDFQPGDVVQARTFETQVDTFRVKRVNKKTLTMWGPGGGWDDPKRTYDRVLSRTRDGVTLTEPERNADERDQTDG</sequence>
<dbReference type="InterPro" id="IPR021944">
    <property type="entry name" value="DUF3560"/>
</dbReference>
<comment type="caution">
    <text evidence="2">The sequence shown here is derived from an EMBL/GenBank/DDBJ whole genome shotgun (WGS) entry which is preliminary data.</text>
</comment>
<dbReference type="EMBL" id="JAFFZM010000035">
    <property type="protein sequence ID" value="MBO8203144.1"/>
    <property type="molecule type" value="Genomic_DNA"/>
</dbReference>
<accession>A0ABS3Y644</accession>
<keyword evidence="3" id="KW-1185">Reference proteome</keyword>
<reference evidence="2 3" key="1">
    <citation type="submission" date="2021-02" db="EMBL/GenBank/DDBJ databases">
        <title>Streptomyces spirodelae sp. nov., isolated from duckweed.</title>
        <authorList>
            <person name="Saimee Y."/>
            <person name="Duangmal K."/>
        </authorList>
    </citation>
    <scope>NUCLEOTIDE SEQUENCE [LARGE SCALE GENOMIC DNA]</scope>
    <source>
        <strain evidence="2 3">DSM 42105</strain>
    </source>
</reference>
<gene>
    <name evidence="2" type="ORF">JW613_33425</name>
</gene>
<protein>
    <submittedName>
        <fullName evidence="2">DUF3560 domain-containing protein</fullName>
    </submittedName>
</protein>
<evidence type="ECO:0000313" key="3">
    <source>
        <dbReference type="Proteomes" id="UP000721954"/>
    </source>
</evidence>